<evidence type="ECO:0000256" key="1">
    <source>
        <dbReference type="SAM" id="SignalP"/>
    </source>
</evidence>
<dbReference type="PANTHER" id="PTHR32060">
    <property type="entry name" value="TAIL-SPECIFIC PROTEASE"/>
    <property type="match status" value="1"/>
</dbReference>
<reference evidence="3" key="1">
    <citation type="journal article" date="2023" name="Comput. Struct. Biotechnol. J.">
        <title>Discovery of a novel marine Bacteroidetes with a rich repertoire of carbohydrate-active enzymes.</title>
        <authorList>
            <person name="Chen B."/>
            <person name="Liu G."/>
            <person name="Chen Q."/>
            <person name="Wang H."/>
            <person name="Liu L."/>
            <person name="Tang K."/>
        </authorList>
    </citation>
    <scope>NUCLEOTIDE SEQUENCE</scope>
    <source>
        <strain evidence="3">TK19036</strain>
    </source>
</reference>
<gene>
    <name evidence="3" type="ORF">K4G66_13145</name>
</gene>
<accession>A0AA49JHU1</accession>
<feature type="signal peptide" evidence="1">
    <location>
        <begin position="1"/>
        <end position="22"/>
    </location>
</feature>
<dbReference type="GO" id="GO:0030288">
    <property type="term" value="C:outer membrane-bounded periplasmic space"/>
    <property type="evidence" value="ECO:0007669"/>
    <property type="project" value="TreeGrafter"/>
</dbReference>
<feature type="domain" description="Tail specific protease" evidence="2">
    <location>
        <begin position="318"/>
        <end position="549"/>
    </location>
</feature>
<dbReference type="Gene3D" id="3.30.750.44">
    <property type="match status" value="1"/>
</dbReference>
<dbReference type="GO" id="GO:0008236">
    <property type="term" value="F:serine-type peptidase activity"/>
    <property type="evidence" value="ECO:0007669"/>
    <property type="project" value="InterPro"/>
</dbReference>
<dbReference type="EMBL" id="CP120682">
    <property type="protein sequence ID" value="WKN39639.1"/>
    <property type="molecule type" value="Genomic_DNA"/>
</dbReference>
<dbReference type="GO" id="GO:0004175">
    <property type="term" value="F:endopeptidase activity"/>
    <property type="evidence" value="ECO:0007669"/>
    <property type="project" value="TreeGrafter"/>
</dbReference>
<reference evidence="3" key="2">
    <citation type="journal article" date="2024" name="Antonie Van Leeuwenhoek">
        <title>Roseihalotalea indica gen. nov., sp. nov., a halophilic Bacteroidetes from mesopelagic Southwest Indian Ocean with higher carbohydrate metabolic potential.</title>
        <authorList>
            <person name="Chen B."/>
            <person name="Zhang M."/>
            <person name="Lin D."/>
            <person name="Ye J."/>
            <person name="Tang K."/>
        </authorList>
    </citation>
    <scope>NUCLEOTIDE SEQUENCE</scope>
    <source>
        <strain evidence="3">TK19036</strain>
    </source>
</reference>
<dbReference type="SUPFAM" id="SSF52096">
    <property type="entry name" value="ClpP/crotonase"/>
    <property type="match status" value="1"/>
</dbReference>
<sequence>MPSLVIRLLPSLLLTISFSTWAQEVQTPRQAYEYLQNERHRAQALGIETEHPPADSLQKAIRILQEALQYYHRPEVEVLAQAYDPLFYRESDILFDLAKVQLNAGQPTSAVESLDKILTKPYGHIYADLIQKDTIFSPIRHDSAFVSALAKSQAVRRVFHSDALKTPYAPNISEAEKIAGLSKFWAEAKYNFVYFDQVPELEWDQLYLEYLPKVQATSSTLEYFRVMQEFCAQLQDGHTSVWPTAEPLANLVYGRPAFLTRLVEDKVLVDEVFSDSLEQLGIRFGVEVVHIDGVPVQEYAIQHIQPYQNGSTPQNVVVGTYTYELLRGPKDQPVEVTFKGANGLFRHSLPRSGYSDYHATPAFRLRVLAGNIAYVELNNFDNDEAWKRFEVAFDSVAATDALILDVRRNGGGDSSYGWNILGCLTDSAFRTGSYSWRLYSPMRRNNILGQQYKISSQGTWLAQKGKSYTKPVVVLTSGRTFSAAEDFVVAFDAMKRGKLIGETTGGSTGYPLEFDLPGGLKARVCMKRDTYPDGQEWVGVGLKPDIVVRPKAADLQAGRDTVLEAALEYLEKL</sequence>
<evidence type="ECO:0000259" key="2">
    <source>
        <dbReference type="SMART" id="SM00245"/>
    </source>
</evidence>
<dbReference type="SMART" id="SM00245">
    <property type="entry name" value="TSPc"/>
    <property type="match status" value="1"/>
</dbReference>
<dbReference type="InterPro" id="IPR029045">
    <property type="entry name" value="ClpP/crotonase-like_dom_sf"/>
</dbReference>
<dbReference type="GO" id="GO:0006508">
    <property type="term" value="P:proteolysis"/>
    <property type="evidence" value="ECO:0007669"/>
    <property type="project" value="InterPro"/>
</dbReference>
<proteinExistence type="predicted"/>
<dbReference type="AlphaFoldDB" id="A0AA49JHU1"/>
<name>A0AA49JHU1_9BACT</name>
<protein>
    <submittedName>
        <fullName evidence="3">S41 family peptidase</fullName>
    </submittedName>
</protein>
<feature type="chain" id="PRO_5041263384" evidence="1">
    <location>
        <begin position="23"/>
        <end position="573"/>
    </location>
</feature>
<dbReference type="CDD" id="cd07563">
    <property type="entry name" value="Peptidase_S41_IRBP"/>
    <property type="match status" value="1"/>
</dbReference>
<organism evidence="3">
    <name type="scientific">Roseihalotalea indica</name>
    <dbReference type="NCBI Taxonomy" id="2867963"/>
    <lineage>
        <taxon>Bacteria</taxon>
        <taxon>Pseudomonadati</taxon>
        <taxon>Bacteroidota</taxon>
        <taxon>Cytophagia</taxon>
        <taxon>Cytophagales</taxon>
        <taxon>Catalimonadaceae</taxon>
        <taxon>Roseihalotalea</taxon>
    </lineage>
</organism>
<dbReference type="InterPro" id="IPR005151">
    <property type="entry name" value="Tail-specific_protease"/>
</dbReference>
<dbReference type="Pfam" id="PF03572">
    <property type="entry name" value="Peptidase_S41"/>
    <property type="match status" value="1"/>
</dbReference>
<dbReference type="Gene3D" id="3.90.226.10">
    <property type="entry name" value="2-enoyl-CoA Hydratase, Chain A, domain 1"/>
    <property type="match status" value="1"/>
</dbReference>
<keyword evidence="1" id="KW-0732">Signal</keyword>
<evidence type="ECO:0000313" key="3">
    <source>
        <dbReference type="EMBL" id="WKN39639.1"/>
    </source>
</evidence>
<dbReference type="PANTHER" id="PTHR32060:SF30">
    <property type="entry name" value="CARBOXY-TERMINAL PROCESSING PROTEASE CTPA"/>
    <property type="match status" value="1"/>
</dbReference>
<dbReference type="GO" id="GO:0007165">
    <property type="term" value="P:signal transduction"/>
    <property type="evidence" value="ECO:0007669"/>
    <property type="project" value="TreeGrafter"/>
</dbReference>